<keyword evidence="5" id="KW-0418">Kinase</keyword>
<comment type="function">
    <text evidence="8">Required for proper chemotaxis and phagocytosis; proper spatiotemporal control of F-actin levels in chemotaxing cells. Negative regulator of the PI3K (phosphatidylinositol 3 kinase) pathway. Predominantly phosphorylates serines and threonines and tyrosines at a lower level.</text>
</comment>
<reference evidence="21 22" key="1">
    <citation type="submission" date="2015-12" db="EMBL/GenBank/DDBJ databases">
        <title>Dictyostelia acquired genes for synthesis and detection of signals that induce cell-type specialization by lateral gene transfer from prokaryotes.</title>
        <authorList>
            <person name="Gloeckner G."/>
            <person name="Schaap P."/>
        </authorList>
    </citation>
    <scope>NUCLEOTIDE SEQUENCE [LARGE SCALE GENOMIC DNA]</scope>
    <source>
        <strain evidence="21 22">TK</strain>
    </source>
</reference>
<evidence type="ECO:0000256" key="10">
    <source>
        <dbReference type="ARBA" id="ARBA00026116"/>
    </source>
</evidence>
<dbReference type="InterPro" id="IPR045190">
    <property type="entry name" value="MCCB/AccD1-like"/>
</dbReference>
<dbReference type="PROSITE" id="PS50989">
    <property type="entry name" value="COA_CT_CTER"/>
    <property type="match status" value="1"/>
</dbReference>
<dbReference type="InterPro" id="IPR008271">
    <property type="entry name" value="Ser/Thr_kinase_AS"/>
</dbReference>
<evidence type="ECO:0000259" key="17">
    <source>
        <dbReference type="PROSITE" id="PS50001"/>
    </source>
</evidence>
<dbReference type="PROSITE" id="PS00108">
    <property type="entry name" value="PROTEIN_KINASE_ST"/>
    <property type="match status" value="1"/>
</dbReference>
<feature type="compositionally biased region" description="Basic residues" evidence="16">
    <location>
        <begin position="749"/>
        <end position="759"/>
    </location>
</feature>
<dbReference type="Pfam" id="PF07714">
    <property type="entry name" value="PK_Tyr_Ser-Thr"/>
    <property type="match status" value="1"/>
</dbReference>
<evidence type="ECO:0000256" key="8">
    <source>
        <dbReference type="ARBA" id="ARBA00025089"/>
    </source>
</evidence>
<evidence type="ECO:0000256" key="3">
    <source>
        <dbReference type="ARBA" id="ARBA00022679"/>
    </source>
</evidence>
<name>A0A152A1Z3_TIELA</name>
<feature type="region of interest" description="Disordered" evidence="16">
    <location>
        <begin position="700"/>
        <end position="721"/>
    </location>
</feature>
<comment type="pathway">
    <text evidence="9">Amino-acid degradation; L-leucine degradation; (S)-3-hydroxy-3-methylglutaryl-CoA from 3-isovaleryl-CoA: step 2/3.</text>
</comment>
<evidence type="ECO:0000256" key="16">
    <source>
        <dbReference type="SAM" id="MobiDB-lite"/>
    </source>
</evidence>
<evidence type="ECO:0000256" key="13">
    <source>
        <dbReference type="ARBA" id="ARBA00052347"/>
    </source>
</evidence>
<dbReference type="GO" id="GO:0004485">
    <property type="term" value="F:methylcrotonoyl-CoA carboxylase activity"/>
    <property type="evidence" value="ECO:0007669"/>
    <property type="project" value="UniProtKB-EC"/>
</dbReference>
<comment type="similarity">
    <text evidence="1">Belongs to the AccD/PCCB family.</text>
</comment>
<dbReference type="FunFam" id="3.90.226.10:FF:000004">
    <property type="entry name" value="Methylcrotonoyl-CoA carboxylase beta chain"/>
    <property type="match status" value="1"/>
</dbReference>
<feature type="domain" description="CoA carboxyltransferase N-terminal" evidence="19">
    <location>
        <begin position="68"/>
        <end position="324"/>
    </location>
</feature>
<dbReference type="InterPro" id="IPR000719">
    <property type="entry name" value="Prot_kinase_dom"/>
</dbReference>
<dbReference type="UniPathway" id="UPA00363">
    <property type="reaction ID" value="UER00861"/>
</dbReference>
<evidence type="ECO:0000256" key="9">
    <source>
        <dbReference type="ARBA" id="ARBA00025711"/>
    </source>
</evidence>
<evidence type="ECO:0000256" key="4">
    <source>
        <dbReference type="ARBA" id="ARBA00022741"/>
    </source>
</evidence>
<dbReference type="PROSITE" id="PS50980">
    <property type="entry name" value="COA_CT_NTER"/>
    <property type="match status" value="1"/>
</dbReference>
<evidence type="ECO:0000256" key="5">
    <source>
        <dbReference type="ARBA" id="ARBA00022777"/>
    </source>
</evidence>
<dbReference type="PANTHER" id="PTHR22855:SF13">
    <property type="entry name" value="METHYLCROTONOYL-COA CARBOXYLASE BETA CHAIN, MITOCHONDRIAL"/>
    <property type="match status" value="1"/>
</dbReference>
<feature type="domain" description="CoA carboxyltransferase C-terminal" evidence="20">
    <location>
        <begin position="324"/>
        <end position="574"/>
    </location>
</feature>
<protein>
    <recommendedName>
        <fullName evidence="10">methylcrotonoyl-CoA carboxylase</fullName>
        <ecNumber evidence="10">6.4.1.4</ecNumber>
    </recommendedName>
    <alternativeName>
        <fullName evidence="12">3-methylcrotonyl-CoA carboxylase 2</fullName>
    </alternativeName>
    <alternativeName>
        <fullName evidence="11">3-methylcrotonyl-CoA:carbon dioxide ligase subunit beta</fullName>
    </alternativeName>
</protein>
<sequence>MLRLNNLISKSNKLFNFKLNNSGLIGSSSSNGLFYQKRGYYSDDKTINILDGSVDKNSAEFKENLEKMTETVNKLKMTIEKVKLGGGAKLNERHISRGKLLPRQRIDALIDAGSSFLEFSQLAGHEMYGEDVPAGGIITGIGRVQGQECVIVANDSTVKGGTYFPITVKKHLRAQEIAQENNLPCIYLVDSGGANLPRQADVFPDRDHFGRIFFNQANMSAKRIPQIAVVMGSCTAGGAYVPAMADESVIVKGTGTIFLGGPPLVKAATGEVVTAEELGGADLHCKTSGVTDHYARNDQEALSITRRIVSNLNRKKQPSVTLTPVEEPLYPISDLSGIVPSDLRKTFDVRKVISRIVDGSRFDEFKELYGQTLVCGFARVHGMPVGIIANNGILFSESAVKGAHFIELCNQRGIPLLFLQNITGFMVGKSYEAKGIAKDGAKMVMAVSTAKVPKITVIIGGSFGAGNYGMCGRAYSPRFLYMWPNAKISVMGGEQAASVLSQIQKDNLAKDGKKPWTTEEENAFKKPIQDKYEVEGSPYYSSARCWDDGVIDPQDTRKVIALSLSSCLNQPINVPSDGFGVFRIFPPFSKRNEMADLDLNLIKQYLESDTPTDRDRVINYYQQLRNILNILLKNQNQQQNNDSNKSIIVSIETKLKFIEGNFNDLMALSPNSPSPSLTSTTSATAQQTQVVEFYGYDVQQPKQTTPSTTPLPTTTTTTTQNIPVTITTTQTPIQIQPQIVQGDSEKKKSLSTHHHHRHYGPPEIPPEYVTFDSKTDLLGGGAYGKVYRALCQGKKVAVKVPKKQTLSESELKSFKNEVEIMRQIFHPNVVLFLGACTKPGKVMIVSELMHSDLEKVIHNPDVDPPSLFQRMKMASDAALGMNWLHGICNIIHRDLKLANLMIGKDKTVKIGDFGFSQVIKSGTTLSDQRGPRGTMLYMCPEVMMKQEFNEKADVYSFGLILHELATCEELFPEYSDVEPFYDAICNKRIRPTIPPHFPKSLRTLMTRCWDHDPKNRPSFSEVSSELNNVLIDIALPNAESSQFWKHSFVAPDEVKWVDFLKKLSQQVQIDIATLKPLFNLFVSQNHDEEVDGFVGLEKFDLMSKWFGQFFSNQVGPAILRDMLELLKRKWFHYDISKDTAERRLRGRPENTFLIRLSLNDPIKTPFTISKIKATKPTHKRVSREDVPPSTEFPLGFKFIVPLDGSDLVFNSITTMTDKLKSIGNLGPDCPHTEIKIPYLND</sequence>
<dbReference type="InterPro" id="IPR011763">
    <property type="entry name" value="COA_CT_C"/>
</dbReference>
<dbReference type="Pfam" id="PF00017">
    <property type="entry name" value="SH2"/>
    <property type="match status" value="1"/>
</dbReference>
<dbReference type="InterPro" id="IPR029045">
    <property type="entry name" value="ClpP/crotonase-like_dom_sf"/>
</dbReference>
<keyword evidence="14" id="KW-0727">SH2 domain</keyword>
<dbReference type="AlphaFoldDB" id="A0A152A1Z3"/>
<gene>
    <name evidence="21" type="ORF">DLAC_03436</name>
</gene>
<dbReference type="EMBL" id="LODT01000016">
    <property type="protein sequence ID" value="KYR00273.1"/>
    <property type="molecule type" value="Genomic_DNA"/>
</dbReference>
<evidence type="ECO:0000313" key="22">
    <source>
        <dbReference type="Proteomes" id="UP000076078"/>
    </source>
</evidence>
<keyword evidence="4 15" id="KW-0547">Nucleotide-binding</keyword>
<keyword evidence="22" id="KW-1185">Reference proteome</keyword>
<dbReference type="PROSITE" id="PS50011">
    <property type="entry name" value="PROTEIN_KINASE_DOM"/>
    <property type="match status" value="1"/>
</dbReference>
<dbReference type="SUPFAM" id="SSF55550">
    <property type="entry name" value="SH2 domain"/>
    <property type="match status" value="1"/>
</dbReference>
<evidence type="ECO:0000259" key="18">
    <source>
        <dbReference type="PROSITE" id="PS50011"/>
    </source>
</evidence>
<feature type="domain" description="SH2" evidence="17">
    <location>
        <begin position="1130"/>
        <end position="1238"/>
    </location>
</feature>
<dbReference type="PROSITE" id="PS50001">
    <property type="entry name" value="SH2"/>
    <property type="match status" value="1"/>
</dbReference>
<keyword evidence="2" id="KW-0723">Serine/threonine-protein kinase</keyword>
<dbReference type="FunFam" id="3.90.226.10:FF:000007">
    <property type="entry name" value="Methylcrotonoyl-CoA carboxylase subunit beta"/>
    <property type="match status" value="1"/>
</dbReference>
<dbReference type="Proteomes" id="UP000076078">
    <property type="component" value="Unassembled WGS sequence"/>
</dbReference>
<evidence type="ECO:0000313" key="21">
    <source>
        <dbReference type="EMBL" id="KYR00273.1"/>
    </source>
</evidence>
<proteinExistence type="inferred from homology"/>
<accession>A0A152A1Z3</accession>
<dbReference type="GO" id="GO:0004674">
    <property type="term" value="F:protein serine/threonine kinase activity"/>
    <property type="evidence" value="ECO:0007669"/>
    <property type="project" value="UniProtKB-KW"/>
</dbReference>
<dbReference type="GO" id="GO:1905202">
    <property type="term" value="C:methylcrotonoyl-CoA carboxylase complex"/>
    <property type="evidence" value="ECO:0007669"/>
    <property type="project" value="TreeGrafter"/>
</dbReference>
<dbReference type="FunCoup" id="A0A152A1Z3">
    <property type="interactions" value="1"/>
</dbReference>
<dbReference type="InParanoid" id="A0A152A1Z3"/>
<dbReference type="Pfam" id="PF01039">
    <property type="entry name" value="Carboxyl_trans"/>
    <property type="match status" value="1"/>
</dbReference>
<dbReference type="FunFam" id="3.30.200.20:FF:000180">
    <property type="entry name" value="serine/threonine-protein kinase STY46-like"/>
    <property type="match status" value="1"/>
</dbReference>
<dbReference type="EC" id="6.4.1.4" evidence="10"/>
<dbReference type="PANTHER" id="PTHR22855">
    <property type="entry name" value="ACETYL, PROPIONYL, PYRUVATE, AND GLUTACONYL CARBOXYLASE-RELATED"/>
    <property type="match status" value="1"/>
</dbReference>
<dbReference type="InterPro" id="IPR036860">
    <property type="entry name" value="SH2_dom_sf"/>
</dbReference>
<dbReference type="GO" id="GO:0005739">
    <property type="term" value="C:mitochondrion"/>
    <property type="evidence" value="ECO:0007669"/>
    <property type="project" value="TreeGrafter"/>
</dbReference>
<dbReference type="SMART" id="SM00220">
    <property type="entry name" value="S_TKc"/>
    <property type="match status" value="1"/>
</dbReference>
<dbReference type="SUPFAM" id="SSF52096">
    <property type="entry name" value="ClpP/crotonase"/>
    <property type="match status" value="2"/>
</dbReference>
<dbReference type="OrthoDB" id="439921at2759"/>
<evidence type="ECO:0000256" key="11">
    <source>
        <dbReference type="ARBA" id="ARBA00031237"/>
    </source>
</evidence>
<dbReference type="InterPro" id="IPR017441">
    <property type="entry name" value="Protein_kinase_ATP_BS"/>
</dbReference>
<evidence type="ECO:0000259" key="19">
    <source>
        <dbReference type="PROSITE" id="PS50980"/>
    </source>
</evidence>
<dbReference type="Gene3D" id="3.30.200.20">
    <property type="entry name" value="Phosphorylase Kinase, domain 1"/>
    <property type="match status" value="1"/>
</dbReference>
<dbReference type="Gene3D" id="1.10.510.10">
    <property type="entry name" value="Transferase(Phosphotransferase) domain 1"/>
    <property type="match status" value="1"/>
</dbReference>
<evidence type="ECO:0000256" key="1">
    <source>
        <dbReference type="ARBA" id="ARBA00006102"/>
    </source>
</evidence>
<evidence type="ECO:0000256" key="12">
    <source>
        <dbReference type="ARBA" id="ARBA00031404"/>
    </source>
</evidence>
<feature type="domain" description="Protein kinase" evidence="18">
    <location>
        <begin position="772"/>
        <end position="1030"/>
    </location>
</feature>
<dbReference type="InterPro" id="IPR034733">
    <property type="entry name" value="AcCoA_carboxyl_beta"/>
</dbReference>
<dbReference type="SUPFAM" id="SSF56112">
    <property type="entry name" value="Protein kinase-like (PK-like)"/>
    <property type="match status" value="1"/>
</dbReference>
<dbReference type="InterPro" id="IPR011762">
    <property type="entry name" value="COA_CT_N"/>
</dbReference>
<evidence type="ECO:0000256" key="14">
    <source>
        <dbReference type="PROSITE-ProRule" id="PRU00191"/>
    </source>
</evidence>
<dbReference type="InterPro" id="IPR011009">
    <property type="entry name" value="Kinase-like_dom_sf"/>
</dbReference>
<dbReference type="InterPro" id="IPR000980">
    <property type="entry name" value="SH2"/>
</dbReference>
<evidence type="ECO:0000256" key="7">
    <source>
        <dbReference type="ARBA" id="ARBA00023137"/>
    </source>
</evidence>
<comment type="catalytic activity">
    <reaction evidence="13">
        <text>3-methylbut-2-enoyl-CoA + hydrogencarbonate + ATP = 3-methyl-(2E)-glutaconyl-CoA + ADP + phosphate + H(+)</text>
        <dbReference type="Rhea" id="RHEA:13589"/>
        <dbReference type="ChEBI" id="CHEBI:15378"/>
        <dbReference type="ChEBI" id="CHEBI:17544"/>
        <dbReference type="ChEBI" id="CHEBI:30616"/>
        <dbReference type="ChEBI" id="CHEBI:43474"/>
        <dbReference type="ChEBI" id="CHEBI:57344"/>
        <dbReference type="ChEBI" id="CHEBI:57346"/>
        <dbReference type="ChEBI" id="CHEBI:456216"/>
        <dbReference type="EC" id="6.4.1.4"/>
    </reaction>
</comment>
<dbReference type="STRING" id="361077.A0A152A1Z3"/>
<dbReference type="GO" id="GO:0006552">
    <property type="term" value="P:L-leucine catabolic process"/>
    <property type="evidence" value="ECO:0007669"/>
    <property type="project" value="UniProtKB-UniPathway"/>
</dbReference>
<dbReference type="CDD" id="cd13999">
    <property type="entry name" value="STKc_MAP3K-like"/>
    <property type="match status" value="1"/>
</dbReference>
<organism evidence="21 22">
    <name type="scientific">Tieghemostelium lacteum</name>
    <name type="common">Slime mold</name>
    <name type="synonym">Dictyostelium lacteum</name>
    <dbReference type="NCBI Taxonomy" id="361077"/>
    <lineage>
        <taxon>Eukaryota</taxon>
        <taxon>Amoebozoa</taxon>
        <taxon>Evosea</taxon>
        <taxon>Eumycetozoa</taxon>
        <taxon>Dictyostelia</taxon>
        <taxon>Dictyosteliales</taxon>
        <taxon>Raperosteliaceae</taxon>
        <taxon>Tieghemostelium</taxon>
    </lineage>
</organism>
<evidence type="ECO:0000256" key="6">
    <source>
        <dbReference type="ARBA" id="ARBA00022840"/>
    </source>
</evidence>
<evidence type="ECO:0000259" key="20">
    <source>
        <dbReference type="PROSITE" id="PS50989"/>
    </source>
</evidence>
<dbReference type="InterPro" id="IPR001245">
    <property type="entry name" value="Ser-Thr/Tyr_kinase_cat_dom"/>
</dbReference>
<dbReference type="InterPro" id="IPR035845">
    <property type="entry name" value="ShkD/ShkE_SH2"/>
</dbReference>
<evidence type="ECO:0000256" key="2">
    <source>
        <dbReference type="ARBA" id="ARBA00022527"/>
    </source>
</evidence>
<dbReference type="GO" id="GO:0005524">
    <property type="term" value="F:ATP binding"/>
    <property type="evidence" value="ECO:0007669"/>
    <property type="project" value="UniProtKB-UniRule"/>
</dbReference>
<keyword evidence="7" id="KW-0829">Tyrosine-protein kinase</keyword>
<keyword evidence="3" id="KW-0808">Transferase</keyword>
<dbReference type="Gene3D" id="3.30.505.10">
    <property type="entry name" value="SH2 domain"/>
    <property type="match status" value="1"/>
</dbReference>
<dbReference type="CDD" id="cd10357">
    <property type="entry name" value="SH2_ShkD_ShkE"/>
    <property type="match status" value="1"/>
</dbReference>
<dbReference type="PROSITE" id="PS00107">
    <property type="entry name" value="PROTEIN_KINASE_ATP"/>
    <property type="match status" value="1"/>
</dbReference>
<keyword evidence="6 15" id="KW-0067">ATP-binding</keyword>
<evidence type="ECO:0000256" key="15">
    <source>
        <dbReference type="PROSITE-ProRule" id="PRU10141"/>
    </source>
</evidence>
<comment type="caution">
    <text evidence="21">The sequence shown here is derived from an EMBL/GenBank/DDBJ whole genome shotgun (WGS) entry which is preliminary data.</text>
</comment>
<dbReference type="Gene3D" id="3.90.226.10">
    <property type="entry name" value="2-enoyl-CoA Hydratase, Chain A, domain 1"/>
    <property type="match status" value="2"/>
</dbReference>
<feature type="binding site" evidence="15">
    <location>
        <position position="803"/>
    </location>
    <ligand>
        <name>ATP</name>
        <dbReference type="ChEBI" id="CHEBI:30616"/>
    </ligand>
</feature>
<dbReference type="GO" id="GO:0004713">
    <property type="term" value="F:protein tyrosine kinase activity"/>
    <property type="evidence" value="ECO:0007669"/>
    <property type="project" value="UniProtKB-KW"/>
</dbReference>
<feature type="region of interest" description="Disordered" evidence="16">
    <location>
        <begin position="733"/>
        <end position="766"/>
    </location>
</feature>